<dbReference type="Proteomes" id="UP000264980">
    <property type="component" value="Chromosome"/>
</dbReference>
<reference evidence="2 3" key="1">
    <citation type="submission" date="2016-01" db="EMBL/GenBank/DDBJ databases">
        <authorList>
            <person name="Oliw E.H."/>
        </authorList>
    </citation>
    <scope>NUCLEOTIDE SEQUENCE [LARGE SCALE GENOMIC DNA]</scope>
    <source>
        <strain evidence="2 3">MDcuke</strain>
    </source>
</reference>
<evidence type="ECO:0000313" key="2">
    <source>
        <dbReference type="EMBL" id="AXF75433.1"/>
    </source>
</evidence>
<dbReference type="Pfam" id="PF13737">
    <property type="entry name" value="DDE_Tnp_1_5"/>
    <property type="match status" value="1"/>
</dbReference>
<accession>A0A345CPR6</accession>
<dbReference type="InterPro" id="IPR025668">
    <property type="entry name" value="Tnp_DDE_dom"/>
</dbReference>
<evidence type="ECO:0000259" key="1">
    <source>
        <dbReference type="Pfam" id="PF13737"/>
    </source>
</evidence>
<proteinExistence type="predicted"/>
<feature type="domain" description="Transposase DDE" evidence="1">
    <location>
        <begin position="31"/>
        <end position="131"/>
    </location>
</feature>
<dbReference type="RefSeq" id="WP_016192184.1">
    <property type="nucleotide sequence ID" value="NZ_CP013970.1"/>
</dbReference>
<gene>
    <name evidence="2" type="ORF">AV903_03825</name>
</gene>
<organism evidence="2 3">
    <name type="scientific">Erwinia tracheiphila</name>
    <dbReference type="NCBI Taxonomy" id="65700"/>
    <lineage>
        <taxon>Bacteria</taxon>
        <taxon>Pseudomonadati</taxon>
        <taxon>Pseudomonadota</taxon>
        <taxon>Gammaproteobacteria</taxon>
        <taxon>Enterobacterales</taxon>
        <taxon>Erwiniaceae</taxon>
        <taxon>Erwinia</taxon>
    </lineage>
</organism>
<evidence type="ECO:0000313" key="3">
    <source>
        <dbReference type="Proteomes" id="UP000264980"/>
    </source>
</evidence>
<sequence length="153" mass="17499">MPHKHNTKKRHHIPKAKYTITNWSQYEAGLKQRGSLALWFIPEAITHRKAAVRTSPGEQPRYSDLAIQTCLMLRTAFSIPLRQTECMMPSVFSIMAVSLSVPDHTTVSRRVVRLPPLPRISAEGAAHILIDHYWAKGLWRGQWLEDKHGAKSR</sequence>
<dbReference type="AlphaFoldDB" id="A0A345CPR6"/>
<dbReference type="EMBL" id="CP013970">
    <property type="protein sequence ID" value="AXF75433.1"/>
    <property type="molecule type" value="Genomic_DNA"/>
</dbReference>
<protein>
    <submittedName>
        <fullName evidence="2">IS5/IS1182 family transposase</fullName>
    </submittedName>
</protein>
<name>A0A345CPR6_9GAMM</name>